<comment type="caution">
    <text evidence="6">The sequence shown here is derived from an EMBL/GenBank/DDBJ whole genome shotgun (WGS) entry which is preliminary data.</text>
</comment>
<dbReference type="PROSITE" id="PS50102">
    <property type="entry name" value="RRM"/>
    <property type="match status" value="1"/>
</dbReference>
<dbReference type="AlphaFoldDB" id="A0AAD5LJZ0"/>
<sequence length="301" mass="33230">MAPTKSQRQRLQRQLEFYLSASNLRQDKFLQQHMDGDGFLPVELFLSFNRCVRTGRLALAVAWASRVCLPSVKALNATKRLVVEAADKSPLLRVDATQQRIAPVESPFDKEDDSDERTIYVEGYDAAAHDHDSLRKLFAAFGKVSARLQPGTGLASRLALVDQVALVSLPRFQSSRQFKGFAFVEFASADDATAALEALAASEPPAAELGGVKGWRKTQWLDLKRRLKAELAASSAVDGDRHAAADGEPKKQAAEKATAGHVRFRDEDADADAAEGPKQQEQEQEQQQESAKRRRTARENE</sequence>
<reference evidence="6" key="1">
    <citation type="submission" date="2021-12" db="EMBL/GenBank/DDBJ databases">
        <title>Prjna785345.</title>
        <authorList>
            <person name="Rujirawat T."/>
            <person name="Krajaejun T."/>
        </authorList>
    </citation>
    <scope>NUCLEOTIDE SEQUENCE</scope>
    <source>
        <strain evidence="6">Pi057C3</strain>
    </source>
</reference>
<protein>
    <submittedName>
        <fullName evidence="6">Uncharacterized protein</fullName>
    </submittedName>
</protein>
<dbReference type="SUPFAM" id="SSF54928">
    <property type="entry name" value="RNA-binding domain, RBD"/>
    <property type="match status" value="1"/>
</dbReference>
<feature type="region of interest" description="Disordered" evidence="3">
    <location>
        <begin position="234"/>
        <end position="301"/>
    </location>
</feature>
<keyword evidence="1 2" id="KW-0694">RNA-binding</keyword>
<dbReference type="EMBL" id="JAKCXM010000079">
    <property type="protein sequence ID" value="KAJ0403579.1"/>
    <property type="molecule type" value="Genomic_DNA"/>
</dbReference>
<dbReference type="PANTHER" id="PTHR22792">
    <property type="entry name" value="LUPUS LA PROTEIN-RELATED"/>
    <property type="match status" value="1"/>
</dbReference>
<dbReference type="Pfam" id="PF05383">
    <property type="entry name" value="La"/>
    <property type="match status" value="1"/>
</dbReference>
<organism evidence="6 7">
    <name type="scientific">Pythium insidiosum</name>
    <name type="common">Pythiosis disease agent</name>
    <dbReference type="NCBI Taxonomy" id="114742"/>
    <lineage>
        <taxon>Eukaryota</taxon>
        <taxon>Sar</taxon>
        <taxon>Stramenopiles</taxon>
        <taxon>Oomycota</taxon>
        <taxon>Peronosporomycetes</taxon>
        <taxon>Pythiales</taxon>
        <taxon>Pythiaceae</taxon>
        <taxon>Pythium</taxon>
    </lineage>
</organism>
<evidence type="ECO:0000259" key="5">
    <source>
        <dbReference type="PROSITE" id="PS50961"/>
    </source>
</evidence>
<dbReference type="InterPro" id="IPR000504">
    <property type="entry name" value="RRM_dom"/>
</dbReference>
<dbReference type="PROSITE" id="PS50961">
    <property type="entry name" value="HTH_LA"/>
    <property type="match status" value="1"/>
</dbReference>
<keyword evidence="7" id="KW-1185">Reference proteome</keyword>
<feature type="domain" description="HTH La-type RNA-binding" evidence="5">
    <location>
        <begin position="1"/>
        <end position="112"/>
    </location>
</feature>
<name>A0AAD5LJZ0_PYTIN</name>
<dbReference type="SMART" id="SM00715">
    <property type="entry name" value="LA"/>
    <property type="match status" value="1"/>
</dbReference>
<dbReference type="InterPro" id="IPR006630">
    <property type="entry name" value="La_HTH"/>
</dbReference>
<evidence type="ECO:0000313" key="6">
    <source>
        <dbReference type="EMBL" id="KAJ0403579.1"/>
    </source>
</evidence>
<feature type="domain" description="RRM" evidence="4">
    <location>
        <begin position="117"/>
        <end position="234"/>
    </location>
</feature>
<evidence type="ECO:0000256" key="2">
    <source>
        <dbReference type="PROSITE-ProRule" id="PRU00332"/>
    </source>
</evidence>
<dbReference type="InterPro" id="IPR012677">
    <property type="entry name" value="Nucleotide-bd_a/b_plait_sf"/>
</dbReference>
<dbReference type="Gene3D" id="3.30.70.330">
    <property type="match status" value="1"/>
</dbReference>
<dbReference type="CDD" id="cd07323">
    <property type="entry name" value="LAM"/>
    <property type="match status" value="1"/>
</dbReference>
<dbReference type="InterPro" id="IPR036388">
    <property type="entry name" value="WH-like_DNA-bd_sf"/>
</dbReference>
<evidence type="ECO:0000313" key="7">
    <source>
        <dbReference type="Proteomes" id="UP001209570"/>
    </source>
</evidence>
<dbReference type="InterPro" id="IPR035979">
    <property type="entry name" value="RBD_domain_sf"/>
</dbReference>
<dbReference type="Pfam" id="PF00076">
    <property type="entry name" value="RRM_1"/>
    <property type="match status" value="1"/>
</dbReference>
<feature type="compositionally biased region" description="Basic residues" evidence="3">
    <location>
        <begin position="292"/>
        <end position="301"/>
    </location>
</feature>
<dbReference type="Proteomes" id="UP001209570">
    <property type="component" value="Unassembled WGS sequence"/>
</dbReference>
<dbReference type="Gene3D" id="1.10.10.10">
    <property type="entry name" value="Winged helix-like DNA-binding domain superfamily/Winged helix DNA-binding domain"/>
    <property type="match status" value="1"/>
</dbReference>
<evidence type="ECO:0000256" key="1">
    <source>
        <dbReference type="ARBA" id="ARBA00022884"/>
    </source>
</evidence>
<dbReference type="PANTHER" id="PTHR22792:SF62">
    <property type="entry name" value="LA-RELATED PROTEIN 7"/>
    <property type="match status" value="1"/>
</dbReference>
<evidence type="ECO:0000259" key="4">
    <source>
        <dbReference type="PROSITE" id="PS50102"/>
    </source>
</evidence>
<gene>
    <name evidence="6" type="ORF">P43SY_009027</name>
</gene>
<dbReference type="SUPFAM" id="SSF46785">
    <property type="entry name" value="Winged helix' DNA-binding domain"/>
    <property type="match status" value="1"/>
</dbReference>
<dbReference type="InterPro" id="IPR045180">
    <property type="entry name" value="La_dom_prot"/>
</dbReference>
<accession>A0AAD5LJZ0</accession>
<proteinExistence type="predicted"/>
<dbReference type="InterPro" id="IPR036390">
    <property type="entry name" value="WH_DNA-bd_sf"/>
</dbReference>
<dbReference type="GO" id="GO:0003723">
    <property type="term" value="F:RNA binding"/>
    <property type="evidence" value="ECO:0007669"/>
    <property type="project" value="UniProtKB-UniRule"/>
</dbReference>
<evidence type="ECO:0000256" key="3">
    <source>
        <dbReference type="SAM" id="MobiDB-lite"/>
    </source>
</evidence>
<feature type="compositionally biased region" description="Basic and acidic residues" evidence="3">
    <location>
        <begin position="238"/>
        <end position="254"/>
    </location>
</feature>